<dbReference type="RefSeq" id="WP_323225123.1">
    <property type="nucleotide sequence ID" value="NZ_JAYGHT010000156.1"/>
</dbReference>
<dbReference type="PANTHER" id="PTHR19879">
    <property type="entry name" value="TRANSCRIPTION INITIATION FACTOR TFIID"/>
    <property type="match status" value="1"/>
</dbReference>
<dbReference type="Pfam" id="PF00400">
    <property type="entry name" value="WD40"/>
    <property type="match status" value="13"/>
</dbReference>
<dbReference type="EMBL" id="JAYGHT010000156">
    <property type="protein sequence ID" value="MEA5522279.1"/>
    <property type="molecule type" value="Genomic_DNA"/>
</dbReference>
<dbReference type="PANTHER" id="PTHR19879:SF9">
    <property type="entry name" value="TRANSCRIPTION INITIATION FACTOR TFIID SUBUNIT 5"/>
    <property type="match status" value="1"/>
</dbReference>
<gene>
    <name evidence="4" type="ORF">VB854_25395</name>
</gene>
<evidence type="ECO:0000256" key="2">
    <source>
        <dbReference type="ARBA" id="ARBA00022737"/>
    </source>
</evidence>
<name>A0ABU5U522_9CYAN</name>
<evidence type="ECO:0000256" key="3">
    <source>
        <dbReference type="PROSITE-ProRule" id="PRU00221"/>
    </source>
</evidence>
<dbReference type="PROSITE" id="PS00678">
    <property type="entry name" value="WD_REPEATS_1"/>
    <property type="match status" value="11"/>
</dbReference>
<accession>A0ABU5U522</accession>
<keyword evidence="1 3" id="KW-0853">WD repeat</keyword>
<dbReference type="SUPFAM" id="SSF52540">
    <property type="entry name" value="P-loop containing nucleoside triphosphate hydrolases"/>
    <property type="match status" value="1"/>
</dbReference>
<feature type="repeat" description="WD" evidence="3">
    <location>
        <begin position="634"/>
        <end position="674"/>
    </location>
</feature>
<dbReference type="PRINTS" id="PR00320">
    <property type="entry name" value="GPROTEINBRPT"/>
</dbReference>
<dbReference type="SUPFAM" id="SSF63829">
    <property type="entry name" value="Calcium-dependent phosphotriesterase"/>
    <property type="match status" value="1"/>
</dbReference>
<evidence type="ECO:0000256" key="1">
    <source>
        <dbReference type="ARBA" id="ARBA00022574"/>
    </source>
</evidence>
<dbReference type="SMART" id="SM00320">
    <property type="entry name" value="WD40"/>
    <property type="match status" value="14"/>
</dbReference>
<dbReference type="PROSITE" id="PS50294">
    <property type="entry name" value="WD_REPEATS_REGION"/>
    <property type="match status" value="12"/>
</dbReference>
<organism evidence="4 5">
    <name type="scientific">Limnoraphis robusta CCNP1315</name>
    <dbReference type="NCBI Taxonomy" id="3110306"/>
    <lineage>
        <taxon>Bacteria</taxon>
        <taxon>Bacillati</taxon>
        <taxon>Cyanobacteriota</taxon>
        <taxon>Cyanophyceae</taxon>
        <taxon>Oscillatoriophycideae</taxon>
        <taxon>Oscillatoriales</taxon>
        <taxon>Sirenicapillariaceae</taxon>
        <taxon>Limnoraphis</taxon>
    </lineage>
</organism>
<reference evidence="4 5" key="1">
    <citation type="submission" date="2023-12" db="EMBL/GenBank/DDBJ databases">
        <title>Baltic Sea Cyanobacteria.</title>
        <authorList>
            <person name="Delbaje E."/>
            <person name="Fewer D.P."/>
            <person name="Shishido T.K."/>
        </authorList>
    </citation>
    <scope>NUCLEOTIDE SEQUENCE [LARGE SCALE GENOMIC DNA]</scope>
    <source>
        <strain evidence="4 5">CCNP 1315</strain>
    </source>
</reference>
<dbReference type="PROSITE" id="PS50231">
    <property type="entry name" value="RICIN_B_LECTIN"/>
    <property type="match status" value="1"/>
</dbReference>
<dbReference type="InterPro" id="IPR036322">
    <property type="entry name" value="WD40_repeat_dom_sf"/>
</dbReference>
<dbReference type="PROSITE" id="PS50082">
    <property type="entry name" value="WD_REPEATS_2"/>
    <property type="match status" value="12"/>
</dbReference>
<feature type="repeat" description="WD" evidence="3">
    <location>
        <begin position="805"/>
        <end position="846"/>
    </location>
</feature>
<keyword evidence="5" id="KW-1185">Reference proteome</keyword>
<feature type="repeat" description="WD" evidence="3">
    <location>
        <begin position="929"/>
        <end position="970"/>
    </location>
</feature>
<dbReference type="InterPro" id="IPR015943">
    <property type="entry name" value="WD40/YVTN_repeat-like_dom_sf"/>
</dbReference>
<protein>
    <submittedName>
        <fullName evidence="4">WD40 repeat domain-containing protein</fullName>
    </submittedName>
</protein>
<feature type="repeat" description="WD" evidence="3">
    <location>
        <begin position="758"/>
        <end position="804"/>
    </location>
</feature>
<dbReference type="SUPFAM" id="SSF50978">
    <property type="entry name" value="WD40 repeat-like"/>
    <property type="match status" value="1"/>
</dbReference>
<feature type="repeat" description="WD" evidence="3">
    <location>
        <begin position="508"/>
        <end position="549"/>
    </location>
</feature>
<feature type="repeat" description="WD" evidence="3">
    <location>
        <begin position="717"/>
        <end position="758"/>
    </location>
</feature>
<dbReference type="SUPFAM" id="SSF50998">
    <property type="entry name" value="Quinoprotein alcohol dehydrogenase-like"/>
    <property type="match status" value="1"/>
</dbReference>
<feature type="repeat" description="WD" evidence="3">
    <location>
        <begin position="887"/>
        <end position="928"/>
    </location>
</feature>
<evidence type="ECO:0000313" key="4">
    <source>
        <dbReference type="EMBL" id="MEA5522279.1"/>
    </source>
</evidence>
<dbReference type="InterPro" id="IPR019775">
    <property type="entry name" value="WD40_repeat_CS"/>
</dbReference>
<feature type="repeat" description="WD" evidence="3">
    <location>
        <begin position="675"/>
        <end position="716"/>
    </location>
</feature>
<dbReference type="Proteomes" id="UP001301728">
    <property type="component" value="Unassembled WGS sequence"/>
</dbReference>
<feature type="repeat" description="WD" evidence="3">
    <location>
        <begin position="466"/>
        <end position="507"/>
    </location>
</feature>
<evidence type="ECO:0000313" key="5">
    <source>
        <dbReference type="Proteomes" id="UP001301728"/>
    </source>
</evidence>
<proteinExistence type="predicted"/>
<dbReference type="InterPro" id="IPR001680">
    <property type="entry name" value="WD40_rpt"/>
</dbReference>
<dbReference type="InterPro" id="IPR027417">
    <property type="entry name" value="P-loop_NTPase"/>
</dbReference>
<feature type="repeat" description="WD" evidence="3">
    <location>
        <begin position="592"/>
        <end position="633"/>
    </location>
</feature>
<comment type="caution">
    <text evidence="4">The sequence shown here is derived from an EMBL/GenBank/DDBJ whole genome shotgun (WGS) entry which is preliminary data.</text>
</comment>
<dbReference type="Gene3D" id="2.130.10.10">
    <property type="entry name" value="YVTN repeat-like/Quinoprotein amine dehydrogenase"/>
    <property type="match status" value="5"/>
</dbReference>
<keyword evidence="2" id="KW-0677">Repeat</keyword>
<dbReference type="InterPro" id="IPR020472">
    <property type="entry name" value="WD40_PAC1"/>
</dbReference>
<feature type="repeat" description="WD" evidence="3">
    <location>
        <begin position="971"/>
        <end position="1019"/>
    </location>
</feature>
<dbReference type="InterPro" id="IPR011047">
    <property type="entry name" value="Quinoprotein_ADH-like_sf"/>
</dbReference>
<dbReference type="CDD" id="cd00200">
    <property type="entry name" value="WD40"/>
    <property type="match status" value="2"/>
</dbReference>
<sequence length="1055" mass="118450">MVIWRSLRNSPPLSTILDDFIQILSGKSEQKSLLIRSPFSEEAYSFSSQTSQLLDQLRSQRCLLILDNWETLLRSSAGTPRDIVGVHREGFENYGELLRLFGEIFHQSCLVLTSREKPAVIATLEGEFLPIRTLQLTGLPTETAREILTAKGLKGQAEDYHRLIERYQGNPLALKIVATAIQDTFAGDIQEFLSHKTIVFNGIRTLIDQHFQRLSELEKELIYWLAINREPLSLSSLQSDLVVPVSTKKLLEVLESLQRRSLLETQLACSKNNGQLTQFTLQPVIMEYVTDSLIEKVAEEIIAQDCHLFRTHALIQATAKDYVRETQIQLILVPLIAELLTHLRTHSAIVEQLAKVLKQEQTILRREPGYTAGNILNIFCHLQINIAGWDFSNLSIWQAYLQNTRLNDVNFAGSDLSRSVLAKTFAPITSIALSYDGLMFATGHLDSEIYLYKLEACYTLSVGFNFRTDQGIIWSIAFSPDGKLLATAGEDFTIQLWDIQTGECLQTLNKHTNCVRCVSFTNSGKWLISGSEDRTLRIWDVQTGNCLQVFEGHQQQIWTLAIDANDDYIISGSDDFTLKLWHLKTGQCLRTFQGHTDWIRSVVWSAEGEYIASGSIDKTVKLWDVKSGECLQTFRGHRNGVFSVVFIDNNQLASTGLDGTIKLWNIKSGRCRRTLFSHRKLIAHIAFSSPENLLISAAEDQTLKLWDITTGACIRVVQARVNWFSSVTFSPDGKILASGSEDRGVRLWDLETGKCQPLWGHTDIVYTVAFHPNFRNENSLILASGSGDQTIRLWDVKTGRCKAVLRGHQSTIMTVAFSPDGKILASGGWDETVKLWDVETGQLLRSITAHFVASVAFSLDGKKIAIAAFDQTLNIYNIETGEWDQSLFGHSSWLLGVAYSPCGRWLASCGLDRSIRLWDLNTGNCHFVLSGHSDWVWKVAFSQDSRLLASASSDRTIKLWDIITGTCLKTLEEHEFWVMSVEFHPDPTSQFNTPEILVSGAADQTIKLWDVLTGNCIQTLKADRLYEGMNISQVTGLTDGQKTALKVLGAVFSEE</sequence>
<feature type="repeat" description="WD" evidence="3">
    <location>
        <begin position="550"/>
        <end position="591"/>
    </location>
</feature>